<proteinExistence type="predicted"/>
<dbReference type="RefSeq" id="WP_009804126.1">
    <property type="nucleotide sequence ID" value="NZ_AAMO01000009.1"/>
</dbReference>
<keyword evidence="3" id="KW-1185">Reference proteome</keyword>
<dbReference type="Proteomes" id="UP000004318">
    <property type="component" value="Unassembled WGS sequence"/>
</dbReference>
<dbReference type="OrthoDB" id="4190732at2"/>
<dbReference type="InterPro" id="IPR011032">
    <property type="entry name" value="GroES-like_sf"/>
</dbReference>
<dbReference type="InterPro" id="IPR020843">
    <property type="entry name" value="ER"/>
</dbReference>
<gene>
    <name evidence="2" type="ORF">OB2597_20926</name>
</gene>
<name>A3U1E5_PSEBH</name>
<dbReference type="SUPFAM" id="SSF51735">
    <property type="entry name" value="NAD(P)-binding Rossmann-fold domains"/>
    <property type="match status" value="1"/>
</dbReference>
<dbReference type="HOGENOM" id="CLU_026673_3_1_5"/>
<dbReference type="PANTHER" id="PTHR43677">
    <property type="entry name" value="SHORT-CHAIN DEHYDROGENASE/REDUCTASE"/>
    <property type="match status" value="1"/>
</dbReference>
<dbReference type="PANTHER" id="PTHR43677:SF4">
    <property type="entry name" value="QUINONE OXIDOREDUCTASE-LIKE PROTEIN 2"/>
    <property type="match status" value="1"/>
</dbReference>
<dbReference type="Pfam" id="PF00107">
    <property type="entry name" value="ADH_zinc_N"/>
    <property type="match status" value="1"/>
</dbReference>
<dbReference type="InterPro" id="IPR036291">
    <property type="entry name" value="NAD(P)-bd_dom_sf"/>
</dbReference>
<comment type="caution">
    <text evidence="2">The sequence shown here is derived from an EMBL/GenBank/DDBJ whole genome shotgun (WGS) entry which is preliminary data.</text>
</comment>
<evidence type="ECO:0000313" key="3">
    <source>
        <dbReference type="Proteomes" id="UP000004318"/>
    </source>
</evidence>
<dbReference type="InterPro" id="IPR013154">
    <property type="entry name" value="ADH-like_N"/>
</dbReference>
<dbReference type="CDD" id="cd08241">
    <property type="entry name" value="QOR1"/>
    <property type="match status" value="1"/>
</dbReference>
<reference evidence="2 3" key="1">
    <citation type="journal article" date="2010" name="J. Bacteriol.">
        <title>Genome sequences of Oceanicola granulosus HTCC2516(T) and Oceanicola batsensis HTCC2597(TDelta).</title>
        <authorList>
            <person name="Thrash J.C."/>
            <person name="Cho J.C."/>
            <person name="Vergin K.L."/>
            <person name="Giovannoni S.J."/>
        </authorList>
    </citation>
    <scope>NUCLEOTIDE SEQUENCE [LARGE SCALE GENOMIC DNA]</scope>
    <source>
        <strain evidence="3">ATCC BAA-863 / DSM 15984 / KCTC 12145 / HTCC2597</strain>
    </source>
</reference>
<dbReference type="EMBL" id="AAMO01000009">
    <property type="protein sequence ID" value="EAQ02128.1"/>
    <property type="molecule type" value="Genomic_DNA"/>
</dbReference>
<dbReference type="Gene3D" id="3.90.180.10">
    <property type="entry name" value="Medium-chain alcohol dehydrogenases, catalytic domain"/>
    <property type="match status" value="1"/>
</dbReference>
<sequence length="331" mass="34898">MKALLSHAPGGPETLVLRDLPDPEPGPAEVRIAVRTVGINFPDTLIIEDKYQFRPDRPFAPGAELVGVVDALGDGVSDLRVGDRVMALPMWGALAEKICIAETRCHRLPDAVGDEQAACLQMTYGTALYALEQRGDLTEGESLLVLGAAGGVGLAAVELGAALGARVIAAASSESKVGVARDHGASDSLVYPEAPLERAAQKQLSDQIKHLAGAEGVDVVMDIVVGDYTEPALRATAWGGRVLIVGFPAGIARIPANLPLLKSCDIRGIFWGGAIERDWNRHRTDMARLVDMCAAGQIRPRVHQTFPLAEGGAAIRALSERGVIGKVCVTL</sequence>
<dbReference type="AlphaFoldDB" id="A3U1E5"/>
<protein>
    <submittedName>
        <fullName evidence="2">Alcohol dehydrogenase, zinc-containing</fullName>
    </submittedName>
</protein>
<evidence type="ECO:0000313" key="2">
    <source>
        <dbReference type="EMBL" id="EAQ02128.1"/>
    </source>
</evidence>
<organism evidence="2 3">
    <name type="scientific">Pseudooceanicola batsensis (strain ATCC BAA-863 / DSM 15984 / KCTC 12145 / HTCC2597)</name>
    <name type="common">Oceanicola batsensis</name>
    <dbReference type="NCBI Taxonomy" id="252305"/>
    <lineage>
        <taxon>Bacteria</taxon>
        <taxon>Pseudomonadati</taxon>
        <taxon>Pseudomonadota</taxon>
        <taxon>Alphaproteobacteria</taxon>
        <taxon>Rhodobacterales</taxon>
        <taxon>Paracoccaceae</taxon>
        <taxon>Pseudooceanicola</taxon>
    </lineage>
</organism>
<accession>A3U1E5</accession>
<dbReference type="InterPro" id="IPR013149">
    <property type="entry name" value="ADH-like_C"/>
</dbReference>
<dbReference type="SUPFAM" id="SSF50129">
    <property type="entry name" value="GroES-like"/>
    <property type="match status" value="1"/>
</dbReference>
<dbReference type="STRING" id="252305.OB2597_20926"/>
<dbReference type="Pfam" id="PF08240">
    <property type="entry name" value="ADH_N"/>
    <property type="match status" value="1"/>
</dbReference>
<dbReference type="Gene3D" id="3.40.50.720">
    <property type="entry name" value="NAD(P)-binding Rossmann-like Domain"/>
    <property type="match status" value="1"/>
</dbReference>
<feature type="domain" description="Enoyl reductase (ER)" evidence="1">
    <location>
        <begin position="10"/>
        <end position="329"/>
    </location>
</feature>
<dbReference type="GO" id="GO:0016491">
    <property type="term" value="F:oxidoreductase activity"/>
    <property type="evidence" value="ECO:0007669"/>
    <property type="project" value="InterPro"/>
</dbReference>
<evidence type="ECO:0000259" key="1">
    <source>
        <dbReference type="SMART" id="SM00829"/>
    </source>
</evidence>
<dbReference type="SMART" id="SM00829">
    <property type="entry name" value="PKS_ER"/>
    <property type="match status" value="1"/>
</dbReference>
<dbReference type="InterPro" id="IPR051397">
    <property type="entry name" value="Zn-ADH-like_protein"/>
</dbReference>